<comment type="similarity">
    <text evidence="2 5">Belongs to the somatotropin/prolactin family.</text>
</comment>
<proteinExistence type="evidence at transcript level"/>
<dbReference type="PROSITE" id="PS00338">
    <property type="entry name" value="SOMATOTROPIN_2"/>
    <property type="match status" value="1"/>
</dbReference>
<organism evidence="7">
    <name type="scientific">Mus musculus</name>
    <name type="common">Mouse</name>
    <dbReference type="NCBI Taxonomy" id="10090"/>
    <lineage>
        <taxon>Eukaryota</taxon>
        <taxon>Metazoa</taxon>
        <taxon>Chordata</taxon>
        <taxon>Craniata</taxon>
        <taxon>Vertebrata</taxon>
        <taxon>Euteleostomi</taxon>
        <taxon>Mammalia</taxon>
        <taxon>Eutheria</taxon>
        <taxon>Euarchontoglires</taxon>
        <taxon>Glires</taxon>
        <taxon>Rodentia</taxon>
        <taxon>Myomorpha</taxon>
        <taxon>Muroidea</taxon>
        <taxon>Muridae</taxon>
        <taxon>Murinae</taxon>
        <taxon>Mus</taxon>
        <taxon>Mus</taxon>
    </lineage>
</organism>
<dbReference type="PRINTS" id="PR00836">
    <property type="entry name" value="SOMATOTROPIN"/>
</dbReference>
<dbReference type="EMBL" id="LM644190">
    <property type="protein sequence ID" value="CDW51437.1"/>
    <property type="molecule type" value="mRNA"/>
</dbReference>
<name>A0A0M6L0M4_MOUSE</name>
<dbReference type="InterPro" id="IPR018116">
    <property type="entry name" value="Somatotropin_CS"/>
</dbReference>
<dbReference type="DNASU" id="19110"/>
<feature type="chain" id="PRO_5015043316" evidence="6">
    <location>
        <begin position="32"/>
        <end position="227"/>
    </location>
</feature>
<dbReference type="CDD" id="cd10288">
    <property type="entry name" value="prolactin_like"/>
    <property type="match status" value="1"/>
</dbReference>
<reference evidence="7" key="3">
    <citation type="journal article" date="2019" name="Gene Rep">
        <title>Eutherian third-party data gene collections.</title>
        <authorList>
            <person name="Premzl M."/>
        </authorList>
    </citation>
    <scope>NUCLEOTIDE SEQUENCE</scope>
</reference>
<evidence type="ECO:0000256" key="4">
    <source>
        <dbReference type="PIRSR" id="PIRSR601400-1"/>
    </source>
</evidence>
<dbReference type="CTD" id="19110"/>
<evidence type="ECO:0000313" key="8">
    <source>
        <dbReference type="MGI" id="MGI:1206587"/>
    </source>
</evidence>
<keyword evidence="4" id="KW-0479">Metal-binding</keyword>
<reference evidence="7" key="1">
    <citation type="journal article" date="2015" name="Genom Data">
        <title>Third party data gene data set of eutherian growth hormone genes.</title>
        <authorList>
            <person name="Premzl M."/>
        </authorList>
    </citation>
    <scope>NUCLEOTIDE SEQUENCE</scope>
</reference>
<dbReference type="Pfam" id="PF00103">
    <property type="entry name" value="Hormone_1"/>
    <property type="match status" value="1"/>
</dbReference>
<evidence type="ECO:0000256" key="2">
    <source>
        <dbReference type="ARBA" id="ARBA00008474"/>
    </source>
</evidence>
<dbReference type="InterPro" id="IPR009079">
    <property type="entry name" value="4_helix_cytokine-like_core"/>
</dbReference>
<keyword evidence="5" id="KW-0372">Hormone</keyword>
<gene>
    <name evidence="8" type="primary">Prl4a1</name>
    <name evidence="7" type="synonym">Ghd23</name>
</gene>
<feature type="signal peptide" evidence="6">
    <location>
        <begin position="1"/>
        <end position="31"/>
    </location>
</feature>
<dbReference type="GO" id="GO:0046872">
    <property type="term" value="F:metal ion binding"/>
    <property type="evidence" value="ECO:0007669"/>
    <property type="project" value="UniProtKB-KW"/>
</dbReference>
<sequence>MHLSLTPQWSSWTVLLLLVSNLLLWENTASAMRAKRLNVHDYTTFGNTWNQAIQLSQSMNHRISELSTHFKVFYAQGRGFEKRTTRCHTSSLSSPENKEQAQKIQLEVLLGLAHSLLQAWVNPLYHLWAEMCERLGSTPPILSKALEVKTLNRNLLETIEKIAFKGNFEINENGNYTAWSELELLQSPNRDTRYFAFHNLFHCLKKDSSHVEMYLKLLKCRLIQSNC</sequence>
<dbReference type="RefSeq" id="NP_035295.1">
    <property type="nucleotide sequence ID" value="NM_011165.4"/>
</dbReference>
<evidence type="ECO:0000313" key="7">
    <source>
        <dbReference type="EMBL" id="CDW51437.1"/>
    </source>
</evidence>
<dbReference type="GeneID" id="19110"/>
<evidence type="ECO:0000256" key="1">
    <source>
        <dbReference type="ARBA" id="ARBA00004613"/>
    </source>
</evidence>
<dbReference type="PROSITE" id="PS00266">
    <property type="entry name" value="SOMATOTROPIN_1"/>
    <property type="match status" value="1"/>
</dbReference>
<evidence type="ECO:0000256" key="3">
    <source>
        <dbReference type="ARBA" id="ARBA00022525"/>
    </source>
</evidence>
<keyword evidence="3" id="KW-0964">Secreted</keyword>
<dbReference type="VEuPathDB" id="HostDB:ENSMUSG00000005891"/>
<dbReference type="ExpressionAtlas" id="A0A0M6L0M4">
    <property type="expression patterns" value="baseline and differential"/>
</dbReference>
<evidence type="ECO:0000256" key="5">
    <source>
        <dbReference type="RuleBase" id="RU003618"/>
    </source>
</evidence>
<dbReference type="KEGG" id="mmu:19110"/>
<dbReference type="PANTHER" id="PTHR11417">
    <property type="entry name" value="SOMATOTROPIN,PROLACTIN"/>
    <property type="match status" value="1"/>
</dbReference>
<dbReference type="PhylomeDB" id="A0A0M6L0M4"/>
<keyword evidence="6" id="KW-0732">Signal</keyword>
<dbReference type="GO" id="GO:0005179">
    <property type="term" value="F:hormone activity"/>
    <property type="evidence" value="ECO:0007669"/>
    <property type="project" value="UniProtKB-KW"/>
</dbReference>
<dbReference type="AGR" id="MGI:1206587"/>
<dbReference type="InterPro" id="IPR001400">
    <property type="entry name" value="Somatotropin/Prolactin"/>
</dbReference>
<feature type="binding site" evidence="4">
    <location>
        <position position="212"/>
    </location>
    <ligand>
        <name>Zn(2+)</name>
        <dbReference type="ChEBI" id="CHEBI:29105"/>
    </ligand>
</feature>
<dbReference type="MGI" id="MGI:1206587">
    <property type="gene designation" value="Prl4a1"/>
</dbReference>
<accession>A0A0M6L0M4</accession>
<comment type="subcellular location">
    <subcellularLocation>
        <location evidence="1 5">Secreted</location>
    </subcellularLocation>
</comment>
<dbReference type="Gene3D" id="1.20.1250.10">
    <property type="match status" value="1"/>
</dbReference>
<dbReference type="OrthoDB" id="9946219at2759"/>
<protein>
    <submittedName>
        <fullName evidence="7">Growth hormone d23</fullName>
    </submittedName>
</protein>
<keyword evidence="4" id="KW-0862">Zinc</keyword>
<dbReference type="PANTHER" id="PTHR11417:SF11">
    <property type="entry name" value="PROLACTIN-4A1"/>
    <property type="match status" value="1"/>
</dbReference>
<dbReference type="SMR" id="A0A0M6L0M4"/>
<dbReference type="BioGRID-ORCS" id="19110">
    <property type="hits" value="2 hits in 75 CRISPR screens"/>
</dbReference>
<reference evidence="7" key="2">
    <citation type="journal article" date="2016" name="Data Brief">
        <title>Curated eutherian third party data gene data sets.</title>
        <authorList>
            <person name="Premzl M."/>
        </authorList>
    </citation>
    <scope>NUCLEOTIDE SEQUENCE</scope>
</reference>
<evidence type="ECO:0000256" key="6">
    <source>
        <dbReference type="SAM" id="SignalP"/>
    </source>
</evidence>
<dbReference type="GO" id="GO:0005576">
    <property type="term" value="C:extracellular region"/>
    <property type="evidence" value="ECO:0007669"/>
    <property type="project" value="UniProtKB-SubCell"/>
</dbReference>
<dbReference type="OMA" id="YWSMSQD"/>
<dbReference type="AlphaFoldDB" id="A0A0M6L0M4"/>
<dbReference type="SUPFAM" id="SSF47266">
    <property type="entry name" value="4-helical cytokines"/>
    <property type="match status" value="1"/>
</dbReference>